<evidence type="ECO:0000256" key="1">
    <source>
        <dbReference type="SAM" id="Phobius"/>
    </source>
</evidence>
<reference evidence="2 3" key="1">
    <citation type="submission" date="2019-09" db="EMBL/GenBank/DDBJ databases">
        <authorList>
            <person name="Ou C."/>
        </authorList>
    </citation>
    <scope>NUCLEOTIDE SEQUENCE [LARGE SCALE GENOMIC DNA]</scope>
    <source>
        <strain evidence="2">S2</strain>
        <tissue evidence="2">Leaf</tissue>
    </source>
</reference>
<keyword evidence="1" id="KW-0812">Transmembrane</keyword>
<gene>
    <name evidence="2" type="ORF">D8674_036005</name>
</gene>
<dbReference type="AlphaFoldDB" id="A0A5N5GDY5"/>
<accession>A0A5N5GDY5</accession>
<keyword evidence="1" id="KW-0472">Membrane</keyword>
<keyword evidence="3" id="KW-1185">Reference proteome</keyword>
<comment type="caution">
    <text evidence="2">The sequence shown here is derived from an EMBL/GenBank/DDBJ whole genome shotgun (WGS) entry which is preliminary data.</text>
</comment>
<feature type="transmembrane region" description="Helical" evidence="1">
    <location>
        <begin position="16"/>
        <end position="35"/>
    </location>
</feature>
<sequence length="58" mass="6341">MNNATSNGNCIQMKEATGMLASKMIGITTIIMVAIDKKRVKRPIIIFVGNDLRKSSSE</sequence>
<protein>
    <submittedName>
        <fullName evidence="2">Uncharacterized protein</fullName>
    </submittedName>
</protein>
<name>A0A5N5GDY5_9ROSA</name>
<reference evidence="3" key="2">
    <citation type="submission" date="2019-10" db="EMBL/GenBank/DDBJ databases">
        <title>A de novo genome assembly of a pear dwarfing rootstock.</title>
        <authorList>
            <person name="Wang F."/>
            <person name="Wang J."/>
            <person name="Li S."/>
            <person name="Zhang Y."/>
            <person name="Fang M."/>
            <person name="Ma L."/>
            <person name="Zhao Y."/>
            <person name="Jiang S."/>
        </authorList>
    </citation>
    <scope>NUCLEOTIDE SEQUENCE [LARGE SCALE GENOMIC DNA]</scope>
</reference>
<reference evidence="2 3" key="3">
    <citation type="submission" date="2019-11" db="EMBL/GenBank/DDBJ databases">
        <title>A de novo genome assembly of a pear dwarfing rootstock.</title>
        <authorList>
            <person name="Wang F."/>
            <person name="Wang J."/>
            <person name="Li S."/>
            <person name="Zhang Y."/>
            <person name="Fang M."/>
            <person name="Ma L."/>
            <person name="Zhao Y."/>
            <person name="Jiang S."/>
        </authorList>
    </citation>
    <scope>NUCLEOTIDE SEQUENCE [LARGE SCALE GENOMIC DNA]</scope>
    <source>
        <strain evidence="2">S2</strain>
        <tissue evidence="2">Leaf</tissue>
    </source>
</reference>
<keyword evidence="1" id="KW-1133">Transmembrane helix</keyword>
<evidence type="ECO:0000313" key="3">
    <source>
        <dbReference type="Proteomes" id="UP000327157"/>
    </source>
</evidence>
<dbReference type="EMBL" id="SMOL01000458">
    <property type="protein sequence ID" value="KAB2613689.1"/>
    <property type="molecule type" value="Genomic_DNA"/>
</dbReference>
<proteinExistence type="predicted"/>
<evidence type="ECO:0000313" key="2">
    <source>
        <dbReference type="EMBL" id="KAB2613689.1"/>
    </source>
</evidence>
<organism evidence="2 3">
    <name type="scientific">Pyrus ussuriensis x Pyrus communis</name>
    <dbReference type="NCBI Taxonomy" id="2448454"/>
    <lineage>
        <taxon>Eukaryota</taxon>
        <taxon>Viridiplantae</taxon>
        <taxon>Streptophyta</taxon>
        <taxon>Embryophyta</taxon>
        <taxon>Tracheophyta</taxon>
        <taxon>Spermatophyta</taxon>
        <taxon>Magnoliopsida</taxon>
        <taxon>eudicotyledons</taxon>
        <taxon>Gunneridae</taxon>
        <taxon>Pentapetalae</taxon>
        <taxon>rosids</taxon>
        <taxon>fabids</taxon>
        <taxon>Rosales</taxon>
        <taxon>Rosaceae</taxon>
        <taxon>Amygdaloideae</taxon>
        <taxon>Maleae</taxon>
        <taxon>Pyrus</taxon>
    </lineage>
</organism>
<dbReference type="Proteomes" id="UP000327157">
    <property type="component" value="Chromosome 9"/>
</dbReference>